<dbReference type="PROSITE" id="PS50943">
    <property type="entry name" value="HTH_CROC1"/>
    <property type="match status" value="1"/>
</dbReference>
<evidence type="ECO:0000313" key="3">
    <source>
        <dbReference type="Proteomes" id="UP000633365"/>
    </source>
</evidence>
<proteinExistence type="predicted"/>
<dbReference type="Gene3D" id="1.10.260.40">
    <property type="entry name" value="lambda repressor-like DNA-binding domains"/>
    <property type="match status" value="1"/>
</dbReference>
<dbReference type="GO" id="GO:0003677">
    <property type="term" value="F:DNA binding"/>
    <property type="evidence" value="ECO:0007669"/>
    <property type="project" value="InterPro"/>
</dbReference>
<comment type="caution">
    <text evidence="2">The sequence shown here is derived from an EMBL/GenBank/DDBJ whole genome shotgun (WGS) entry which is preliminary data.</text>
</comment>
<organism evidence="2 3">
    <name type="scientific">Ruminococcus difficilis</name>
    <dbReference type="NCBI Taxonomy" id="2763069"/>
    <lineage>
        <taxon>Bacteria</taxon>
        <taxon>Bacillati</taxon>
        <taxon>Bacillota</taxon>
        <taxon>Clostridia</taxon>
        <taxon>Eubacteriales</taxon>
        <taxon>Oscillospiraceae</taxon>
        <taxon>Ruminococcus</taxon>
    </lineage>
</organism>
<evidence type="ECO:0000259" key="1">
    <source>
        <dbReference type="PROSITE" id="PS50943"/>
    </source>
</evidence>
<dbReference type="Proteomes" id="UP000633365">
    <property type="component" value="Unassembled WGS sequence"/>
</dbReference>
<dbReference type="RefSeq" id="WP_201427099.1">
    <property type="nucleotide sequence ID" value="NZ_JAEQMG010000047.1"/>
</dbReference>
<sequence>MSAVVNNIEAFRKMQHLSVQDVCEDLNMEPTEYRRYTQETDLTAETAVLFARYFVCTVQQLISTKPLDIQKKELTTLRISVFEELEHIRNKRALRDILNLVTEIRGLIEAGQY</sequence>
<keyword evidence="3" id="KW-1185">Reference proteome</keyword>
<dbReference type="EMBL" id="JAEQMG010000047">
    <property type="protein sequence ID" value="MBK6087956.1"/>
    <property type="molecule type" value="Genomic_DNA"/>
</dbReference>
<feature type="domain" description="HTH cro/C1-type" evidence="1">
    <location>
        <begin position="8"/>
        <end position="61"/>
    </location>
</feature>
<dbReference type="AlphaFoldDB" id="A0A934TYX4"/>
<name>A0A934TYX4_9FIRM</name>
<dbReference type="InterPro" id="IPR010982">
    <property type="entry name" value="Lambda_DNA-bd_dom_sf"/>
</dbReference>
<evidence type="ECO:0000313" key="2">
    <source>
        <dbReference type="EMBL" id="MBK6087956.1"/>
    </source>
</evidence>
<gene>
    <name evidence="2" type="ORF">JKK62_04710</name>
</gene>
<accession>A0A934TYX4</accession>
<reference evidence="2" key="1">
    <citation type="submission" date="2021-01" db="EMBL/GenBank/DDBJ databases">
        <title>Genome public.</title>
        <authorList>
            <person name="Liu C."/>
            <person name="Sun Q."/>
        </authorList>
    </citation>
    <scope>NUCLEOTIDE SEQUENCE</scope>
    <source>
        <strain evidence="2">M6</strain>
    </source>
</reference>
<protein>
    <recommendedName>
        <fullName evidence="1">HTH cro/C1-type domain-containing protein</fullName>
    </recommendedName>
</protein>
<dbReference type="InterPro" id="IPR001387">
    <property type="entry name" value="Cro/C1-type_HTH"/>
</dbReference>